<dbReference type="Pfam" id="PF19292">
    <property type="entry name" value="KPBB_C"/>
    <property type="match status" value="1"/>
</dbReference>
<feature type="region of interest" description="Disordered" evidence="12">
    <location>
        <begin position="933"/>
        <end position="954"/>
    </location>
</feature>
<evidence type="ECO:0000256" key="3">
    <source>
        <dbReference type="ARBA" id="ARBA00005131"/>
    </source>
</evidence>
<keyword evidence="8 10" id="KW-0636">Prenylation</keyword>
<dbReference type="GO" id="GO:0005977">
    <property type="term" value="P:glycogen metabolic process"/>
    <property type="evidence" value="ECO:0007669"/>
    <property type="project" value="UniProtKB-UniPathway"/>
</dbReference>
<comment type="subunit">
    <text evidence="9 11">Hexadecamer of 4 heterotetramers, each composed of alpha, beta, gamma, and delta subunits. Alpha (PHKA1 or PHKA2) and beta (PHKB) are regulatory subunits, gamma (PHKG1 or PHKG2) is the catalytic subunit, and delta is calmodulin.</text>
</comment>
<organism evidence="15">
    <name type="scientific">Equus asinus asinus</name>
    <dbReference type="NCBI Taxonomy" id="83772"/>
    <lineage>
        <taxon>Eukaryota</taxon>
        <taxon>Metazoa</taxon>
        <taxon>Chordata</taxon>
        <taxon>Craniata</taxon>
        <taxon>Vertebrata</taxon>
        <taxon>Euteleostomi</taxon>
        <taxon>Mammalia</taxon>
        <taxon>Eutheria</taxon>
        <taxon>Laurasiatheria</taxon>
        <taxon>Perissodactyla</taxon>
        <taxon>Equidae</taxon>
        <taxon>Equus</taxon>
    </lineage>
</organism>
<evidence type="ECO:0000256" key="10">
    <source>
        <dbReference type="PIRSR" id="PIRSR608734-50"/>
    </source>
</evidence>
<evidence type="ECO:0000256" key="9">
    <source>
        <dbReference type="ARBA" id="ARBA00025890"/>
    </source>
</evidence>
<evidence type="ECO:0000256" key="12">
    <source>
        <dbReference type="SAM" id="MobiDB-lite"/>
    </source>
</evidence>
<evidence type="ECO:0000256" key="8">
    <source>
        <dbReference type="ARBA" id="ARBA00023289"/>
    </source>
</evidence>
<evidence type="ECO:0000256" key="1">
    <source>
        <dbReference type="ARBA" id="ARBA00002837"/>
    </source>
</evidence>
<dbReference type="PANTHER" id="PTHR10749:SF4">
    <property type="entry name" value="PHOSPHORYLASE B KINASE REGULATORY SUBUNIT ALPHA, SKELETAL MUSCLE ISOFORM"/>
    <property type="match status" value="1"/>
</dbReference>
<evidence type="ECO:0000259" key="14">
    <source>
        <dbReference type="Pfam" id="PF19292"/>
    </source>
</evidence>
<comment type="pathway">
    <text evidence="3 11">Glycan biosynthesis; glycogen metabolism.</text>
</comment>
<keyword evidence="11" id="KW-0472">Membrane</keyword>
<keyword evidence="6 11" id="KW-0112">Calmodulin-binding</keyword>
<proteinExistence type="inferred from homology"/>
<dbReference type="InterPro" id="IPR011613">
    <property type="entry name" value="GH15-like"/>
</dbReference>
<dbReference type="InterPro" id="IPR012341">
    <property type="entry name" value="6hp_glycosidase-like_sf"/>
</dbReference>
<name>A0A8C4PVQ5_EQUAS</name>
<keyword evidence="11" id="KW-1003">Cell membrane</keyword>
<evidence type="ECO:0000256" key="2">
    <source>
        <dbReference type="ARBA" id="ARBA00004342"/>
    </source>
</evidence>
<comment type="similarity">
    <text evidence="4 11">Belongs to the phosphorylase b kinase regulatory chain family.</text>
</comment>
<dbReference type="SUPFAM" id="SSF48208">
    <property type="entry name" value="Six-hairpin glycosidases"/>
    <property type="match status" value="1"/>
</dbReference>
<dbReference type="InterPro" id="IPR045583">
    <property type="entry name" value="KPBA/B_C"/>
</dbReference>
<evidence type="ECO:0000259" key="13">
    <source>
        <dbReference type="Pfam" id="PF00723"/>
    </source>
</evidence>
<keyword evidence="10 11" id="KW-0449">Lipoprotein</keyword>
<comment type="subcellular location">
    <subcellularLocation>
        <location evidence="2 11">Cell membrane</location>
        <topology evidence="2 11">Lipid-anchor</topology>
        <orientation evidence="2 11">Cytoplasmic side</orientation>
    </subcellularLocation>
</comment>
<evidence type="ECO:0000256" key="11">
    <source>
        <dbReference type="RuleBase" id="RU364123"/>
    </source>
</evidence>
<dbReference type="UniPathway" id="UPA00163"/>
<evidence type="ECO:0000256" key="4">
    <source>
        <dbReference type="ARBA" id="ARBA00007128"/>
    </source>
</evidence>
<dbReference type="GO" id="GO:0005886">
    <property type="term" value="C:plasma membrane"/>
    <property type="evidence" value="ECO:0007669"/>
    <property type="project" value="UniProtKB-SubCell"/>
</dbReference>
<feature type="lipid moiety-binding region" description="S-farnesyl cysteine" evidence="10">
    <location>
        <position position="1119"/>
    </location>
</feature>
<reference evidence="15" key="1">
    <citation type="submission" date="2023-03" db="UniProtKB">
        <authorList>
            <consortium name="Ensembl"/>
        </authorList>
    </citation>
    <scope>IDENTIFICATION</scope>
</reference>
<dbReference type="PANTHER" id="PTHR10749">
    <property type="entry name" value="PHOSPHORYLASE B KINASE REGULATORY SUBUNIT"/>
    <property type="match status" value="1"/>
</dbReference>
<evidence type="ECO:0000256" key="5">
    <source>
        <dbReference type="ARBA" id="ARBA00022600"/>
    </source>
</evidence>
<accession>A0A8C4PVQ5</accession>
<feature type="compositionally biased region" description="Polar residues" evidence="12">
    <location>
        <begin position="933"/>
        <end position="942"/>
    </location>
</feature>
<evidence type="ECO:0000256" key="6">
    <source>
        <dbReference type="ARBA" id="ARBA00022860"/>
    </source>
</evidence>
<dbReference type="Gene3D" id="1.50.10.10">
    <property type="match status" value="1"/>
</dbReference>
<dbReference type="GO" id="GO:0005516">
    <property type="term" value="F:calmodulin binding"/>
    <property type="evidence" value="ECO:0007669"/>
    <property type="project" value="UniProtKB-KW"/>
</dbReference>
<keyword evidence="5 11" id="KW-0321">Glycogen metabolism</keyword>
<protein>
    <recommendedName>
        <fullName evidence="11">Phosphorylase b kinase regulatory subunit</fullName>
    </recommendedName>
</protein>
<comment type="function">
    <text evidence="1">Phosphorylase b kinase catalyzes the phosphorylation of serine in certain substrates, including troponin I. The alpha chain may bind calmodulin.</text>
</comment>
<keyword evidence="7 11" id="KW-0119">Carbohydrate metabolism</keyword>
<evidence type="ECO:0000313" key="15">
    <source>
        <dbReference type="Ensembl" id="ENSEASP00005033643.1"/>
    </source>
</evidence>
<dbReference type="InterPro" id="IPR008928">
    <property type="entry name" value="6-hairpin_glycosidase_sf"/>
</dbReference>
<comment type="PTM">
    <text evidence="10">Although the final Cys may be farnesylated, the terminal tripeptide is probably not removed, and the C-terminus is not methylated.</text>
</comment>
<sequence length="1122" mass="126121">PGAGTPAGVRIDFPAGYLPVLFFLTLQNPVTGLLPASYDQKDAWVRDNVYSILAVWGLGLAYRKNADRDEDKAKAYELEQSVVKLMRGLLHCMIRQVDKVESFKYSQSTKDSLHAKYNTRTCATVVGDDQWGHLQLDATSVYLLFLAQMTASGLHIIHSLDEVNFIQNLVFYIESAYKTADFGIWERGDKTNQGISELNASSVGMAKVIFFSLFLPSSILNSILPRASTSKEVDASLLSVVSFPAFAVEDNQLVELTKQEIITKLQGRYGCCRFLRDGYKTPKEDPNRLYYEPAELKLFENIECEWPLFWTYFILDGVFSGNVEQVQEYREALEAVLIKGKNGVPLLPELYSVPPDKVNWTVEIKEPWGINFYKSCNTPHVGFFFPFSILAETEEIKAILKNKGIDVETIAEVYPIRVQPARILSHIYSSLGKEINTLGRISCYFSFSQFIDQQQFYLALDNKMIVEMLRTDLSYLCSRWRMTGQPTITFPISHTMLDEDGTSLNSSILAALRKMQDGYFGGASQSFSRCGDEVARYLDHLLAHTPPHPKLAPTSQKGGLNRFRAAVQTTRDLMSLVTKAKELHVQNVHMYLPTKIFQASRPSFNLLDSLHHPREDQVPSVRVEIHLPRDRSGEVDFKALVLQLRETSSLQEQADILYMLYTMKGPDWDTGLYDEGSATVRELLTELYGKVGEIRHWGLIRYISGILRKKVEALDEACTDLLSHQKHLTVGLPPEPREKTISAPLPYEVLTRLIDEASEGDMNISILTQEIMVYLAMYMRTQPGLFAEMFRLRIGLIIQVMATELAHSLRCSAEEATDGLMNLSPSAMKNLLHHILSGKEFGVERSVRPTDSNVSPAISIHEIGAVGATKTERTGIMQLKSEIKQVEFRRLSISTENFIFSKFFHSPNGGHPLAVDLMSLSFLSPGTSLTPKNGSFTSTYGQHPSKDSRQGQWQRRRRLDGALNRVPVGFYQKVWKVLQKCHGLSVEGFVLPSSTTREMTPGEIKFSVHVESVLNRVPQPEYRQLLVEAILVLTMMADIEIHSIGSIIAVEKIVHIANDLFVQEQKTLGADDIMLAKDPASGICTLLYDSAPSGRFGTMTYLSKAAATYVQEFLPHSICAMQ</sequence>
<dbReference type="Ensembl" id="ENSEAST00005036680.1">
    <property type="protein sequence ID" value="ENSEASP00005033643.1"/>
    <property type="gene ID" value="ENSEASG00005022796.1"/>
</dbReference>
<dbReference type="AlphaFoldDB" id="A0A8C4PVQ5"/>
<evidence type="ECO:0000256" key="7">
    <source>
        <dbReference type="ARBA" id="ARBA00023277"/>
    </source>
</evidence>
<dbReference type="Pfam" id="PF00723">
    <property type="entry name" value="Glyco_hydro_15"/>
    <property type="match status" value="1"/>
</dbReference>
<gene>
    <name evidence="15" type="primary">PHKA1</name>
</gene>
<feature type="domain" description="GH15-like" evidence="13">
    <location>
        <begin position="26"/>
        <end position="795"/>
    </location>
</feature>
<dbReference type="GO" id="GO:0005964">
    <property type="term" value="C:phosphorylase kinase complex"/>
    <property type="evidence" value="ECO:0007669"/>
    <property type="project" value="TreeGrafter"/>
</dbReference>
<dbReference type="InterPro" id="IPR008734">
    <property type="entry name" value="PHK_A/B_su"/>
</dbReference>
<feature type="domain" description="Phosphorylase b kinase regulatory subunit alpha/beta C-terminal" evidence="14">
    <location>
        <begin position="946"/>
        <end position="1038"/>
    </location>
</feature>